<dbReference type="Gene3D" id="3.10.129.10">
    <property type="entry name" value="Hotdog Thioesterase"/>
    <property type="match status" value="1"/>
</dbReference>
<evidence type="ECO:0000313" key="5">
    <source>
        <dbReference type="Proteomes" id="UP000183794"/>
    </source>
</evidence>
<name>A0A1K9ZNQ7_9GAMM</name>
<dbReference type="EMBL" id="FPLD01000113">
    <property type="protein sequence ID" value="SGZ14445.1"/>
    <property type="molecule type" value="Genomic_DNA"/>
</dbReference>
<dbReference type="InterPro" id="IPR029069">
    <property type="entry name" value="HotDog_dom_sf"/>
</dbReference>
<dbReference type="OrthoDB" id="9774179at2"/>
<evidence type="ECO:0000259" key="1">
    <source>
        <dbReference type="Pfam" id="PF01575"/>
    </source>
</evidence>
<evidence type="ECO:0000313" key="2">
    <source>
        <dbReference type="EMBL" id="SGY99602.1"/>
    </source>
</evidence>
<sequence>MTTKSITHFKKQPSITVSYTKAVLNTIVKAITKSSSKKPFTQQYCVSGLSIDLNNFQQYINCCGFKHTGYLPATYPFVVAFPLLMKLMTSKAFPVSILGLIHYSNRITQHIPIKQNTTLTILCHVGHDHTSNKGRFIETHIDIFENGKLVWECSSTFLQSLKQKRPDIHFRQSKTTDSYHSALNKQEIKAISSLQFTALDALKYAYISKDANPIHLHHIPAKLMGFRTTMMHGMLAKARVLAQLEVLIDIQHISINVQFKNAIYLPTQVCLNVALSQQNNTFSLMDSEQCVTHLSGVILPLLNRMN</sequence>
<gene>
    <name evidence="2" type="ORF">MT2528_3878</name>
    <name evidence="3" type="ORF">NVI5450_4059</name>
</gene>
<keyword evidence="4" id="KW-1185">Reference proteome</keyword>
<dbReference type="Proteomes" id="UP000183794">
    <property type="component" value="Unassembled WGS sequence"/>
</dbReference>
<evidence type="ECO:0000313" key="4">
    <source>
        <dbReference type="Proteomes" id="UP000182660"/>
    </source>
</evidence>
<reference evidence="3 5" key="2">
    <citation type="submission" date="2016-11" db="EMBL/GenBank/DDBJ databases">
        <authorList>
            <person name="Jaros S."/>
            <person name="Januszkiewicz K."/>
            <person name="Wedrychowicz H."/>
        </authorList>
    </citation>
    <scope>NUCLEOTIDE SEQUENCE [LARGE SCALE GENOMIC DNA]</scope>
    <source>
        <strain evidence="3">NVI 5450</strain>
    </source>
</reference>
<dbReference type="InterPro" id="IPR002539">
    <property type="entry name" value="MaoC-like_dom"/>
</dbReference>
<evidence type="ECO:0000313" key="3">
    <source>
        <dbReference type="EMBL" id="SGZ14445.1"/>
    </source>
</evidence>
<dbReference type="Pfam" id="PF01575">
    <property type="entry name" value="MaoC_dehydratas"/>
    <property type="match status" value="1"/>
</dbReference>
<feature type="domain" description="MaoC-like" evidence="1">
    <location>
        <begin position="185"/>
        <end position="281"/>
    </location>
</feature>
<protein>
    <recommendedName>
        <fullName evidence="1">MaoC-like domain-containing protein</fullName>
    </recommendedName>
</protein>
<dbReference type="GeneID" id="61297680"/>
<dbReference type="PANTHER" id="PTHR43841">
    <property type="entry name" value="3-HYDROXYACYL-THIOESTER DEHYDRATASE HTDX-RELATED"/>
    <property type="match status" value="1"/>
</dbReference>
<dbReference type="AlphaFoldDB" id="A0A1K9ZNQ7"/>
<proteinExistence type="predicted"/>
<dbReference type="RefSeq" id="WP_075473276.1">
    <property type="nucleotide sequence ID" value="NZ_CAWQZC010000059.1"/>
</dbReference>
<accession>A0A1K9ZNQ7</accession>
<reference evidence="2 4" key="1">
    <citation type="submission" date="2016-11" db="EMBL/GenBank/DDBJ databases">
        <authorList>
            <person name="Klemetsen T."/>
        </authorList>
    </citation>
    <scope>NUCLEOTIDE SEQUENCE [LARGE SCALE GENOMIC DNA]</scope>
    <source>
        <strain evidence="2">MT 2528</strain>
    </source>
</reference>
<dbReference type="Proteomes" id="UP000182660">
    <property type="component" value="Unassembled WGS sequence"/>
</dbReference>
<dbReference type="PANTHER" id="PTHR43841:SF3">
    <property type="entry name" value="(3R)-HYDROXYACYL-ACP DEHYDRATASE SUBUNIT HADB"/>
    <property type="match status" value="1"/>
</dbReference>
<organism evidence="3 5">
    <name type="scientific">Moritella viscosa</name>
    <dbReference type="NCBI Taxonomy" id="80854"/>
    <lineage>
        <taxon>Bacteria</taxon>
        <taxon>Pseudomonadati</taxon>
        <taxon>Pseudomonadota</taxon>
        <taxon>Gammaproteobacteria</taxon>
        <taxon>Alteromonadales</taxon>
        <taxon>Moritellaceae</taxon>
        <taxon>Moritella</taxon>
    </lineage>
</organism>
<dbReference type="SUPFAM" id="SSF54637">
    <property type="entry name" value="Thioesterase/thiol ester dehydrase-isomerase"/>
    <property type="match status" value="2"/>
</dbReference>
<dbReference type="EMBL" id="FPLJ01000084">
    <property type="protein sequence ID" value="SGY99602.1"/>
    <property type="molecule type" value="Genomic_DNA"/>
</dbReference>